<accession>A0A128EG85</accession>
<dbReference type="EMBL" id="FIZP01000008">
    <property type="protein sequence ID" value="CZE48476.1"/>
    <property type="molecule type" value="Genomic_DNA"/>
</dbReference>
<proteinExistence type="inferred from homology"/>
<feature type="binding site" evidence="7">
    <location>
        <position position="97"/>
    </location>
    <ligand>
        <name>S-adenosyl-L-methionine</name>
        <dbReference type="ChEBI" id="CHEBI:59789"/>
    </ligand>
</feature>
<organism evidence="8 9">
    <name type="scientific">Campylobacter geochelonis</name>
    <dbReference type="NCBI Taxonomy" id="1780362"/>
    <lineage>
        <taxon>Bacteria</taxon>
        <taxon>Pseudomonadati</taxon>
        <taxon>Campylobacterota</taxon>
        <taxon>Epsilonproteobacteria</taxon>
        <taxon>Campylobacterales</taxon>
        <taxon>Campylobacteraceae</taxon>
        <taxon>Campylobacter</taxon>
    </lineage>
</organism>
<keyword evidence="4 7" id="KW-0489">Methyltransferase</keyword>
<keyword evidence="9" id="KW-1185">Reference proteome</keyword>
<dbReference type="SUPFAM" id="SSF53335">
    <property type="entry name" value="S-adenosyl-L-methionine-dependent methyltransferases"/>
    <property type="match status" value="1"/>
</dbReference>
<comment type="function">
    <text evidence="7">Specifically methylates the N4 position of cytidine in position 1402 (C1402) of 16S rRNA.</text>
</comment>
<evidence type="ECO:0000256" key="5">
    <source>
        <dbReference type="ARBA" id="ARBA00022679"/>
    </source>
</evidence>
<dbReference type="Gene3D" id="1.10.150.170">
    <property type="entry name" value="Putative methyltransferase TM0872, insert domain"/>
    <property type="match status" value="1"/>
</dbReference>
<feature type="binding site" evidence="7">
    <location>
        <position position="52"/>
    </location>
    <ligand>
        <name>S-adenosyl-L-methionine</name>
        <dbReference type="ChEBI" id="CHEBI:59789"/>
    </ligand>
</feature>
<evidence type="ECO:0000313" key="9">
    <source>
        <dbReference type="Proteomes" id="UP000069632"/>
    </source>
</evidence>
<dbReference type="PANTHER" id="PTHR11265">
    <property type="entry name" value="S-ADENOSYL-METHYLTRANSFERASE MRAW"/>
    <property type="match status" value="1"/>
</dbReference>
<dbReference type="Pfam" id="PF01795">
    <property type="entry name" value="Methyltransf_5"/>
    <property type="match status" value="1"/>
</dbReference>
<evidence type="ECO:0000256" key="4">
    <source>
        <dbReference type="ARBA" id="ARBA00022603"/>
    </source>
</evidence>
<dbReference type="InterPro" id="IPR029063">
    <property type="entry name" value="SAM-dependent_MTases_sf"/>
</dbReference>
<keyword evidence="3 7" id="KW-0698">rRNA processing</keyword>
<dbReference type="InterPro" id="IPR002903">
    <property type="entry name" value="RsmH"/>
</dbReference>
<comment type="similarity">
    <text evidence="1 7">Belongs to the methyltransferase superfamily. RsmH family.</text>
</comment>
<dbReference type="PANTHER" id="PTHR11265:SF0">
    <property type="entry name" value="12S RRNA N4-METHYLCYTIDINE METHYLTRANSFERASE"/>
    <property type="match status" value="1"/>
</dbReference>
<evidence type="ECO:0000256" key="1">
    <source>
        <dbReference type="ARBA" id="ARBA00010396"/>
    </source>
</evidence>
<dbReference type="GO" id="GO:0070475">
    <property type="term" value="P:rRNA base methylation"/>
    <property type="evidence" value="ECO:0007669"/>
    <property type="project" value="UniProtKB-UniRule"/>
</dbReference>
<protein>
    <recommendedName>
        <fullName evidence="7">Ribosomal RNA small subunit methyltransferase H</fullName>
        <ecNumber evidence="7">2.1.1.199</ecNumber>
    </recommendedName>
    <alternativeName>
        <fullName evidence="7">16S rRNA m(4)C1402 methyltransferase</fullName>
    </alternativeName>
    <alternativeName>
        <fullName evidence="7">rRNA (cytosine-N(4)-)-methyltransferase RsmH</fullName>
    </alternativeName>
</protein>
<feature type="binding site" evidence="7">
    <location>
        <begin position="33"/>
        <end position="35"/>
    </location>
    <ligand>
        <name>S-adenosyl-L-methionine</name>
        <dbReference type="ChEBI" id="CHEBI:59789"/>
    </ligand>
</feature>
<dbReference type="AlphaFoldDB" id="A0A128EG85"/>
<feature type="binding site" evidence="7">
    <location>
        <position position="79"/>
    </location>
    <ligand>
        <name>S-adenosyl-L-methionine</name>
        <dbReference type="ChEBI" id="CHEBI:59789"/>
    </ligand>
</feature>
<dbReference type="Proteomes" id="UP000069632">
    <property type="component" value="Unassembled WGS sequence"/>
</dbReference>
<dbReference type="Gene3D" id="3.40.50.150">
    <property type="entry name" value="Vaccinia Virus protein VP39"/>
    <property type="match status" value="1"/>
</dbReference>
<dbReference type="EC" id="2.1.1.199" evidence="7"/>
<keyword evidence="2 7" id="KW-0963">Cytoplasm</keyword>
<keyword evidence="5 7" id="KW-0808">Transferase</keyword>
<dbReference type="OrthoDB" id="9806637at2"/>
<dbReference type="GO" id="GO:0005737">
    <property type="term" value="C:cytoplasm"/>
    <property type="evidence" value="ECO:0007669"/>
    <property type="project" value="UniProtKB-SubCell"/>
</dbReference>
<dbReference type="InterPro" id="IPR023397">
    <property type="entry name" value="SAM-dep_MeTrfase_MraW_recog"/>
</dbReference>
<evidence type="ECO:0000313" key="8">
    <source>
        <dbReference type="EMBL" id="CZE48476.1"/>
    </source>
</evidence>
<feature type="binding site" evidence="7">
    <location>
        <position position="104"/>
    </location>
    <ligand>
        <name>S-adenosyl-L-methionine</name>
        <dbReference type="ChEBI" id="CHEBI:59789"/>
    </ligand>
</feature>
<dbReference type="RefSeq" id="WP_075531623.1">
    <property type="nucleotide sequence ID" value="NZ_CP053844.1"/>
</dbReference>
<evidence type="ECO:0000256" key="7">
    <source>
        <dbReference type="HAMAP-Rule" id="MF_01007"/>
    </source>
</evidence>
<reference evidence="8 9" key="1">
    <citation type="submission" date="2016-02" db="EMBL/GenBank/DDBJ databases">
        <authorList>
            <consortium name="Pathogen Informatics"/>
        </authorList>
    </citation>
    <scope>NUCLEOTIDE SEQUENCE [LARGE SCALE GENOMIC DNA]</scope>
    <source>
        <strain evidence="8 9">RC20</strain>
    </source>
</reference>
<comment type="subcellular location">
    <subcellularLocation>
        <location evidence="7">Cytoplasm</location>
    </subcellularLocation>
</comment>
<dbReference type="HAMAP" id="MF_01007">
    <property type="entry name" value="16SrRNA_methyltr_H"/>
    <property type="match status" value="1"/>
</dbReference>
<evidence type="ECO:0000256" key="6">
    <source>
        <dbReference type="ARBA" id="ARBA00022691"/>
    </source>
</evidence>
<comment type="catalytic activity">
    <reaction evidence="7">
        <text>cytidine(1402) in 16S rRNA + S-adenosyl-L-methionine = N(4)-methylcytidine(1402) in 16S rRNA + S-adenosyl-L-homocysteine + H(+)</text>
        <dbReference type="Rhea" id="RHEA:42928"/>
        <dbReference type="Rhea" id="RHEA-COMP:10286"/>
        <dbReference type="Rhea" id="RHEA-COMP:10287"/>
        <dbReference type="ChEBI" id="CHEBI:15378"/>
        <dbReference type="ChEBI" id="CHEBI:57856"/>
        <dbReference type="ChEBI" id="CHEBI:59789"/>
        <dbReference type="ChEBI" id="CHEBI:74506"/>
        <dbReference type="ChEBI" id="CHEBI:82748"/>
        <dbReference type="EC" id="2.1.1.199"/>
    </reaction>
</comment>
<evidence type="ECO:0000256" key="3">
    <source>
        <dbReference type="ARBA" id="ARBA00022552"/>
    </source>
</evidence>
<dbReference type="GO" id="GO:0071424">
    <property type="term" value="F:rRNA (cytosine-N4-)-methyltransferase activity"/>
    <property type="evidence" value="ECO:0007669"/>
    <property type="project" value="UniProtKB-UniRule"/>
</dbReference>
<dbReference type="NCBIfam" id="TIGR00006">
    <property type="entry name" value="16S rRNA (cytosine(1402)-N(4))-methyltransferase RsmH"/>
    <property type="match status" value="1"/>
</dbReference>
<dbReference type="PIRSF" id="PIRSF004486">
    <property type="entry name" value="MraW"/>
    <property type="match status" value="1"/>
</dbReference>
<sequence length="305" mass="34322">MQEIHTPVLLDEVIDAFKDIDNGVIIDCTLGYGGHSEAILEANKNIKIIACDRDIEAIDYSSKRLAKFKDRVEIHRSTFSNLIKQIGHENIRGILADIGVSSLHLDKNERGFSVKSETLDMRMDQTQILDAKFVVNSYTLDELTRIFSEFGELSDARNLAQKIVEFRQTKEITSAKELANLVGLNPIRGKGVAKATLVFQAIRIEVNKELDELKNLLTSIKNLNLKNARIAIITFHSLEDRLVKQAFKEWSKECVCPDFVMKCECGGNHAIGKVLTKKALTASSKEVSKNSRSKCAKLRIFEIDR</sequence>
<keyword evidence="6 7" id="KW-0949">S-adenosyl-L-methionine</keyword>
<dbReference type="SUPFAM" id="SSF81799">
    <property type="entry name" value="Putative methyltransferase TM0872, insert domain"/>
    <property type="match status" value="1"/>
</dbReference>
<name>A0A128EG85_9BACT</name>
<gene>
    <name evidence="8" type="primary">mraW</name>
    <name evidence="7" type="synonym">rsmH</name>
    <name evidence="8" type="ORF">ERS672216_01437</name>
</gene>
<evidence type="ECO:0000256" key="2">
    <source>
        <dbReference type="ARBA" id="ARBA00022490"/>
    </source>
</evidence>